<reference evidence="2" key="1">
    <citation type="journal article" date="2016" name="Genome Announc.">
        <title>Genome sequence of Ustilaginoidea virens IPU010, a rice pathogenic fungus causing false smut.</title>
        <authorList>
            <person name="Kumagai T."/>
            <person name="Ishii T."/>
            <person name="Terai G."/>
            <person name="Umemura M."/>
            <person name="Machida M."/>
            <person name="Asai K."/>
        </authorList>
    </citation>
    <scope>NUCLEOTIDE SEQUENCE [LARGE SCALE GENOMIC DNA]</scope>
    <source>
        <strain evidence="2">IPU010</strain>
    </source>
</reference>
<dbReference type="GO" id="GO:0008081">
    <property type="term" value="F:phosphoric diester hydrolase activity"/>
    <property type="evidence" value="ECO:0007669"/>
    <property type="project" value="InterPro"/>
</dbReference>
<accession>A0A1B5L3Y8</accession>
<evidence type="ECO:0000313" key="2">
    <source>
        <dbReference type="Proteomes" id="UP000054053"/>
    </source>
</evidence>
<dbReference type="InterPro" id="IPR017946">
    <property type="entry name" value="PLC-like_Pdiesterase_TIM-brl"/>
</dbReference>
<name>A0A1B5L3Y8_USTVR</name>
<dbReference type="GO" id="GO:0006629">
    <property type="term" value="P:lipid metabolic process"/>
    <property type="evidence" value="ECO:0007669"/>
    <property type="project" value="InterPro"/>
</dbReference>
<dbReference type="InterPro" id="IPR051057">
    <property type="entry name" value="PI-PLC_domain"/>
</dbReference>
<dbReference type="Proteomes" id="UP000054053">
    <property type="component" value="Unassembled WGS sequence"/>
</dbReference>
<sequence length="354" mass="39346">MDRIDGLAHLQTAVGEACRLAVQAVLGREWRPAVPWASKKKLWRALPLAASSLAACNGHGELCGKRYSDVTFVGSHNSAFVGPTPTHNQYVSVTDQLNLGVRFLQAQTHDKGGTIEMCHTYCWELDSGPLARYLGEIAAWMDGHPGDVVTLLLTNEDAIPVGRFDDVFGRTGLKRYAFRPRGVLSRRQWPTLRELIDAQTRLVVFMGTSCRHVLPSPINKIMPCPFKATNGGIRAGGGKDYFTDQTEVDYLISEFDYFWETPYGVTDKMFPTCSVDRPFWGDPQRLMGIVNHMLNVRIGGIVFPDQVNAKTTNSLDSITKQVVLCESQGKPRPNVILVRFIRGGDSQSTVDSWE</sequence>
<dbReference type="PANTHER" id="PTHR13593">
    <property type="match status" value="1"/>
</dbReference>
<comment type="caution">
    <text evidence="1">The sequence shown here is derived from an EMBL/GenBank/DDBJ whole genome shotgun (WGS) entry which is preliminary data.</text>
</comment>
<proteinExistence type="predicted"/>
<dbReference type="SUPFAM" id="SSF51695">
    <property type="entry name" value="PLC-like phosphodiesterases"/>
    <property type="match status" value="1"/>
</dbReference>
<dbReference type="EMBL" id="BBTG02000011">
    <property type="protein sequence ID" value="GAO17135.1"/>
    <property type="molecule type" value="Genomic_DNA"/>
</dbReference>
<gene>
    <name evidence="1" type="ORF">UVI_02026660</name>
</gene>
<evidence type="ECO:0000313" key="1">
    <source>
        <dbReference type="EMBL" id="GAO17135.1"/>
    </source>
</evidence>
<dbReference type="Pfam" id="PF26146">
    <property type="entry name" value="PI-PLC_X"/>
    <property type="match status" value="2"/>
</dbReference>
<evidence type="ECO:0008006" key="3">
    <source>
        <dbReference type="Google" id="ProtNLM"/>
    </source>
</evidence>
<organism evidence="1 2">
    <name type="scientific">Ustilaginoidea virens</name>
    <name type="common">Rice false smut fungus</name>
    <name type="synonym">Villosiclava virens</name>
    <dbReference type="NCBI Taxonomy" id="1159556"/>
    <lineage>
        <taxon>Eukaryota</taxon>
        <taxon>Fungi</taxon>
        <taxon>Dikarya</taxon>
        <taxon>Ascomycota</taxon>
        <taxon>Pezizomycotina</taxon>
        <taxon>Sordariomycetes</taxon>
        <taxon>Hypocreomycetidae</taxon>
        <taxon>Hypocreales</taxon>
        <taxon>Clavicipitaceae</taxon>
        <taxon>Ustilaginoidea</taxon>
    </lineage>
</organism>
<dbReference type="PANTHER" id="PTHR13593:SF146">
    <property type="entry name" value="PLC-LIKE PHOSPHODIESTERASE"/>
    <property type="match status" value="1"/>
</dbReference>
<protein>
    <recommendedName>
        <fullName evidence="3">PLC-like phosphodiesterase</fullName>
    </recommendedName>
</protein>
<dbReference type="AlphaFoldDB" id="A0A1B5L3Y8"/>
<dbReference type="Gene3D" id="3.20.20.190">
    <property type="entry name" value="Phosphatidylinositol (PI) phosphodiesterase"/>
    <property type="match status" value="1"/>
</dbReference>